<feature type="chain" id="PRO_5005891451" evidence="1">
    <location>
        <begin position="19"/>
        <end position="121"/>
    </location>
</feature>
<protein>
    <submittedName>
        <fullName evidence="3">Uncharacterized protein</fullName>
    </submittedName>
</protein>
<dbReference type="AlphaFoldDB" id="A0A0N4ZBV2"/>
<proteinExistence type="predicted"/>
<accession>A0A0N4ZBV2</accession>
<name>A0A0N4ZBV2_PARTI</name>
<evidence type="ECO:0000256" key="1">
    <source>
        <dbReference type="SAM" id="SignalP"/>
    </source>
</evidence>
<reference evidence="3" key="1">
    <citation type="submission" date="2017-02" db="UniProtKB">
        <authorList>
            <consortium name="WormBaseParasite"/>
        </authorList>
    </citation>
    <scope>IDENTIFICATION</scope>
</reference>
<dbReference type="WBParaSite" id="PTRK_0000500950.1">
    <property type="protein sequence ID" value="PTRK_0000500950.1"/>
    <property type="gene ID" value="PTRK_0000500950"/>
</dbReference>
<organism evidence="2 3">
    <name type="scientific">Parastrongyloides trichosuri</name>
    <name type="common">Possum-specific nematode worm</name>
    <dbReference type="NCBI Taxonomy" id="131310"/>
    <lineage>
        <taxon>Eukaryota</taxon>
        <taxon>Metazoa</taxon>
        <taxon>Ecdysozoa</taxon>
        <taxon>Nematoda</taxon>
        <taxon>Chromadorea</taxon>
        <taxon>Rhabditida</taxon>
        <taxon>Tylenchina</taxon>
        <taxon>Panagrolaimomorpha</taxon>
        <taxon>Strongyloidoidea</taxon>
        <taxon>Strongyloididae</taxon>
        <taxon>Parastrongyloides</taxon>
    </lineage>
</organism>
<evidence type="ECO:0000313" key="3">
    <source>
        <dbReference type="WBParaSite" id="PTRK_0000500950.1"/>
    </source>
</evidence>
<sequence>MILKCILIIYLVTTPVNNFKIEINTNRIAKITEPFYNYFAIPNFIERAIAENGPFWNFPLEPIIDLTQYRKSPFYQLDKKIDNFYKVYEKRKNEQETEKVPCFLYQLPNGFPINHCLVFAQ</sequence>
<dbReference type="Proteomes" id="UP000038045">
    <property type="component" value="Unplaced"/>
</dbReference>
<keyword evidence="2" id="KW-1185">Reference proteome</keyword>
<evidence type="ECO:0000313" key="2">
    <source>
        <dbReference type="Proteomes" id="UP000038045"/>
    </source>
</evidence>
<feature type="signal peptide" evidence="1">
    <location>
        <begin position="1"/>
        <end position="18"/>
    </location>
</feature>
<keyword evidence="1" id="KW-0732">Signal</keyword>